<dbReference type="InterPro" id="IPR009014">
    <property type="entry name" value="Transketo_C/PFOR_II"/>
</dbReference>
<evidence type="ECO:0000259" key="3">
    <source>
        <dbReference type="Pfam" id="PF01855"/>
    </source>
</evidence>
<dbReference type="CDD" id="cd07034">
    <property type="entry name" value="TPP_PYR_PFOR_IOR-alpha_like"/>
    <property type="match status" value="1"/>
</dbReference>
<keyword evidence="2 5" id="KW-0560">Oxidoreductase</keyword>
<dbReference type="InterPro" id="IPR033412">
    <property type="entry name" value="PFOR_II"/>
</dbReference>
<feature type="domain" description="Pyruvate flavodoxin/ferredoxin oxidoreductase pyrimidine binding" evidence="3">
    <location>
        <begin position="27"/>
        <end position="250"/>
    </location>
</feature>
<reference evidence="6" key="1">
    <citation type="submission" date="2017-06" db="EMBL/GenBank/DDBJ databases">
        <authorList>
            <person name="Cremers G."/>
        </authorList>
    </citation>
    <scope>NUCLEOTIDE SEQUENCE [LARGE SCALE GENOMIC DNA]</scope>
</reference>
<sequence>MPGRCNKDGESEGMKKVITGDHAVAIGARLCRVEVVPAYPITPQTLIIEHIADFVNDGEMDTKFLTMESEHSVMSAAAAASAAGARVFTATSSQGLAFMHEMLYSTAPLRLPVVMANASRTLASPPGIWCEYNDSMGARDSGWLQLYVEDNQEALDMVIQSYRIAEDKRVLLPVMPCLDGFVLTHTVEPVEIIQQEDVDSFLPPYSPDITLDPARPAMIGTFMPAEYIMELRRQTALAVESAKKVIREINDEFARRFGRNYGGLIDTYQMEDAEVALITMGTVTSTSREVVDDMRKAGEKVGLVKLRFFRPFPSEELRKALSGVSAVGVFDRSISYHGGGPVFNEVRSALYGSTLPVINHLAGIGGRDVTKEQIIKMFEITLKAAKGEKVNMINWHNTRGETV</sequence>
<dbReference type="FunFam" id="3.40.50.920:FF:000010">
    <property type="entry name" value="Pyruvate ferredoxin oxidoreductase, alpha subunit"/>
    <property type="match status" value="1"/>
</dbReference>
<feature type="domain" description="Pyruvate:ferredoxin oxidoreductase core" evidence="4">
    <location>
        <begin position="273"/>
        <end position="374"/>
    </location>
</feature>
<evidence type="ECO:0000313" key="5">
    <source>
        <dbReference type="EMBL" id="SNQ60727.1"/>
    </source>
</evidence>
<dbReference type="InterPro" id="IPR050722">
    <property type="entry name" value="Pyruvate:ferred/Flavod_OxRd"/>
</dbReference>
<evidence type="ECO:0000256" key="1">
    <source>
        <dbReference type="ARBA" id="ARBA00011595"/>
    </source>
</evidence>
<dbReference type="EC" id="1.2.7.1" evidence="5"/>
<keyword evidence="6" id="KW-1185">Reference proteome</keyword>
<dbReference type="InterPro" id="IPR029061">
    <property type="entry name" value="THDP-binding"/>
</dbReference>
<name>A0A284VNF2_9EURY</name>
<evidence type="ECO:0000313" key="6">
    <source>
        <dbReference type="Proteomes" id="UP000218615"/>
    </source>
</evidence>
<dbReference type="SUPFAM" id="SSF52518">
    <property type="entry name" value="Thiamin diphosphate-binding fold (THDP-binding)"/>
    <property type="match status" value="1"/>
</dbReference>
<comment type="subunit">
    <text evidence="1">Heterotetramer of one alpha, one beta, one delta and one gamma chain.</text>
</comment>
<dbReference type="GO" id="GO:0019164">
    <property type="term" value="F:pyruvate synthase activity"/>
    <property type="evidence" value="ECO:0007669"/>
    <property type="project" value="UniProtKB-EC"/>
</dbReference>
<keyword evidence="5" id="KW-0670">Pyruvate</keyword>
<dbReference type="PANTHER" id="PTHR32154:SF0">
    <property type="entry name" value="PYRUVATE-FLAVODOXIN OXIDOREDUCTASE-RELATED"/>
    <property type="match status" value="1"/>
</dbReference>
<dbReference type="SUPFAM" id="SSF52922">
    <property type="entry name" value="TK C-terminal domain-like"/>
    <property type="match status" value="1"/>
</dbReference>
<dbReference type="GO" id="GO:0006979">
    <property type="term" value="P:response to oxidative stress"/>
    <property type="evidence" value="ECO:0007669"/>
    <property type="project" value="TreeGrafter"/>
</dbReference>
<gene>
    <name evidence="5" type="primary">porA</name>
    <name evidence="5" type="ORF">MNV_200014</name>
</gene>
<dbReference type="Gene3D" id="3.40.50.970">
    <property type="match status" value="1"/>
</dbReference>
<dbReference type="FunFam" id="3.40.50.970:FF:000012">
    <property type="entry name" value="Pyruvate:ferredoxin (Flavodoxin) oxidoreductase"/>
    <property type="match status" value="1"/>
</dbReference>
<evidence type="ECO:0000256" key="2">
    <source>
        <dbReference type="ARBA" id="ARBA00023002"/>
    </source>
</evidence>
<dbReference type="Pfam" id="PF17147">
    <property type="entry name" value="PFOR_II"/>
    <property type="match status" value="1"/>
</dbReference>
<organism evidence="5 6">
    <name type="scientific">Candidatus Methanoperedens nitratireducens</name>
    <dbReference type="NCBI Taxonomy" id="1392998"/>
    <lineage>
        <taxon>Archaea</taxon>
        <taxon>Methanobacteriati</taxon>
        <taxon>Methanobacteriota</taxon>
        <taxon>Stenosarchaea group</taxon>
        <taxon>Methanomicrobia</taxon>
        <taxon>Methanosarcinales</taxon>
        <taxon>ANME-2 cluster</taxon>
        <taxon>Candidatus Methanoperedentaceae</taxon>
        <taxon>Candidatus Methanoperedens</taxon>
    </lineage>
</organism>
<dbReference type="Proteomes" id="UP000218615">
    <property type="component" value="Unassembled WGS sequence"/>
</dbReference>
<evidence type="ECO:0000259" key="4">
    <source>
        <dbReference type="Pfam" id="PF17147"/>
    </source>
</evidence>
<protein>
    <submittedName>
        <fullName evidence="5">Pyruvate synthase subunit PorA</fullName>
        <ecNumber evidence="5">1.2.7.1</ecNumber>
    </submittedName>
</protein>
<dbReference type="PANTHER" id="PTHR32154">
    <property type="entry name" value="PYRUVATE-FLAVODOXIN OXIDOREDUCTASE-RELATED"/>
    <property type="match status" value="1"/>
</dbReference>
<dbReference type="AlphaFoldDB" id="A0A284VNF2"/>
<dbReference type="EMBL" id="FZMP01000113">
    <property type="protein sequence ID" value="SNQ60727.1"/>
    <property type="molecule type" value="Genomic_DNA"/>
</dbReference>
<accession>A0A284VNF2</accession>
<proteinExistence type="predicted"/>
<dbReference type="Pfam" id="PF01855">
    <property type="entry name" value="POR_N"/>
    <property type="match status" value="1"/>
</dbReference>
<dbReference type="Gene3D" id="3.40.50.920">
    <property type="match status" value="1"/>
</dbReference>
<dbReference type="InterPro" id="IPR002880">
    <property type="entry name" value="Pyrv_Fd/Flavodoxin_OxRdtase_N"/>
</dbReference>